<comment type="subcellular location">
    <subcellularLocation>
        <location evidence="1">Membrane</location>
        <topology evidence="1">Multi-pass membrane protein</topology>
    </subcellularLocation>
</comment>
<gene>
    <name evidence="11" type="ORF">BDZ83DRAFT_405771</name>
</gene>
<dbReference type="InterPro" id="IPR050360">
    <property type="entry name" value="MFS_Sugar_Transporters"/>
</dbReference>
<dbReference type="EMBL" id="JAHMHS010000070">
    <property type="protein sequence ID" value="KAK1723081.1"/>
    <property type="molecule type" value="Genomic_DNA"/>
</dbReference>
<evidence type="ECO:0000256" key="9">
    <source>
        <dbReference type="SAM" id="Phobius"/>
    </source>
</evidence>
<dbReference type="PANTHER" id="PTHR48022:SF91">
    <property type="entry name" value="MAJOR FACILITATOR SUPERFAMILY (MFS) PROFILE DOMAIN-CONTAINING PROTEIN-RELATED"/>
    <property type="match status" value="1"/>
</dbReference>
<feature type="transmembrane region" description="Helical" evidence="9">
    <location>
        <begin position="304"/>
        <end position="326"/>
    </location>
</feature>
<dbReference type="GO" id="GO:0016020">
    <property type="term" value="C:membrane"/>
    <property type="evidence" value="ECO:0007669"/>
    <property type="project" value="UniProtKB-SubCell"/>
</dbReference>
<keyword evidence="5 9" id="KW-1133">Transmembrane helix</keyword>
<evidence type="ECO:0000256" key="7">
    <source>
        <dbReference type="RuleBase" id="RU003346"/>
    </source>
</evidence>
<comment type="similarity">
    <text evidence="2 7">Belongs to the major facilitator superfamily. Sugar transporter (TC 2.A.1.1) family.</text>
</comment>
<evidence type="ECO:0000256" key="3">
    <source>
        <dbReference type="ARBA" id="ARBA00022448"/>
    </source>
</evidence>
<dbReference type="RefSeq" id="XP_060363136.1">
    <property type="nucleotide sequence ID" value="XM_060502872.1"/>
</dbReference>
<name>A0AAD8UFQ3_GLOAC</name>
<dbReference type="Pfam" id="PF00083">
    <property type="entry name" value="Sugar_tr"/>
    <property type="match status" value="2"/>
</dbReference>
<feature type="region of interest" description="Disordered" evidence="8">
    <location>
        <begin position="553"/>
        <end position="588"/>
    </location>
</feature>
<dbReference type="AlphaFoldDB" id="A0AAD8UFQ3"/>
<dbReference type="CDD" id="cd17356">
    <property type="entry name" value="MFS_HXT"/>
    <property type="match status" value="1"/>
</dbReference>
<keyword evidence="6 9" id="KW-0472">Membrane</keyword>
<dbReference type="InterPro" id="IPR005829">
    <property type="entry name" value="Sugar_transporter_CS"/>
</dbReference>
<feature type="transmembrane region" description="Helical" evidence="9">
    <location>
        <begin position="144"/>
        <end position="166"/>
    </location>
</feature>
<feature type="transmembrane region" description="Helical" evidence="9">
    <location>
        <begin position="178"/>
        <end position="200"/>
    </location>
</feature>
<dbReference type="PANTHER" id="PTHR48022">
    <property type="entry name" value="PLASTIDIC GLUCOSE TRANSPORTER 4"/>
    <property type="match status" value="1"/>
</dbReference>
<dbReference type="InterPro" id="IPR005828">
    <property type="entry name" value="MFS_sugar_transport-like"/>
</dbReference>
<feature type="transmembrane region" description="Helical" evidence="9">
    <location>
        <begin position="338"/>
        <end position="359"/>
    </location>
</feature>
<dbReference type="PROSITE" id="PS00217">
    <property type="entry name" value="SUGAR_TRANSPORT_2"/>
    <property type="match status" value="1"/>
</dbReference>
<organism evidence="11 12">
    <name type="scientific">Glomerella acutata</name>
    <name type="common">Colletotrichum acutatum</name>
    <dbReference type="NCBI Taxonomy" id="27357"/>
    <lineage>
        <taxon>Eukaryota</taxon>
        <taxon>Fungi</taxon>
        <taxon>Dikarya</taxon>
        <taxon>Ascomycota</taxon>
        <taxon>Pezizomycotina</taxon>
        <taxon>Sordariomycetes</taxon>
        <taxon>Hypocreomycetidae</taxon>
        <taxon>Glomerellales</taxon>
        <taxon>Glomerellaceae</taxon>
        <taxon>Colletotrichum</taxon>
        <taxon>Colletotrichum acutatum species complex</taxon>
    </lineage>
</organism>
<reference evidence="11" key="1">
    <citation type="submission" date="2021-12" db="EMBL/GenBank/DDBJ databases">
        <title>Comparative genomics, transcriptomics and evolutionary studies reveal genomic signatures of adaptation to plant cell wall in hemibiotrophic fungi.</title>
        <authorList>
            <consortium name="DOE Joint Genome Institute"/>
            <person name="Baroncelli R."/>
            <person name="Diaz J.F."/>
            <person name="Benocci T."/>
            <person name="Peng M."/>
            <person name="Battaglia E."/>
            <person name="Haridas S."/>
            <person name="Andreopoulos W."/>
            <person name="Labutti K."/>
            <person name="Pangilinan J."/>
            <person name="Floch G.L."/>
            <person name="Makela M.R."/>
            <person name="Henrissat B."/>
            <person name="Grigoriev I.V."/>
            <person name="Crouch J.A."/>
            <person name="De Vries R.P."/>
            <person name="Sukno S.A."/>
            <person name="Thon M.R."/>
        </authorList>
    </citation>
    <scope>NUCLEOTIDE SEQUENCE</scope>
    <source>
        <strain evidence="11">CBS 112980</strain>
    </source>
</reference>
<proteinExistence type="inferred from homology"/>
<dbReference type="PROSITE" id="PS50850">
    <property type="entry name" value="MFS"/>
    <property type="match status" value="1"/>
</dbReference>
<evidence type="ECO:0000256" key="1">
    <source>
        <dbReference type="ARBA" id="ARBA00004141"/>
    </source>
</evidence>
<feature type="transmembrane region" description="Helical" evidence="9">
    <location>
        <begin position="212"/>
        <end position="233"/>
    </location>
</feature>
<dbReference type="NCBIfam" id="TIGR00879">
    <property type="entry name" value="SP"/>
    <property type="match status" value="1"/>
</dbReference>
<evidence type="ECO:0000313" key="11">
    <source>
        <dbReference type="EMBL" id="KAK1723081.1"/>
    </source>
</evidence>
<dbReference type="InterPro" id="IPR020846">
    <property type="entry name" value="MFS_dom"/>
</dbReference>
<feature type="domain" description="Major facilitator superfamily (MFS) profile" evidence="10">
    <location>
        <begin position="43"/>
        <end position="514"/>
    </location>
</feature>
<dbReference type="InterPro" id="IPR036259">
    <property type="entry name" value="MFS_trans_sf"/>
</dbReference>
<dbReference type="Proteomes" id="UP001244207">
    <property type="component" value="Unassembled WGS sequence"/>
</dbReference>
<evidence type="ECO:0000256" key="5">
    <source>
        <dbReference type="ARBA" id="ARBA00022989"/>
    </source>
</evidence>
<dbReference type="FunFam" id="1.20.1250.20:FF:000044">
    <property type="entry name" value="Hexose transporter Hxt3p"/>
    <property type="match status" value="1"/>
</dbReference>
<sequence length="588" mass="65115">MGFSTIEFDKYNPASEKASDARQDLAHLDYSPLKRISGRSWAMGILISMGGMVFGYDTGQISGFLEMPDFLDRFGEHKADGSIKFSNVRSGLIVGLLSIGTLIGALCAAPIADKFGRRYSISFWCLITSIGFVIQIAAERAWEQIMVGRLVAGFGVGALSLIVPMFQAETAPPWIRGALVCAYQLFITLGIFLAACFNYGTVTHLEHSSGSWRIVIGLGWLWTIILGVGILAFPETPRYDYRMGNIERAKNTLCRVYGAPENHYSIHIQLEEIESKLRAESQIKGNAVQEFSGMFKAPKMAQRIALGCGLQMLQQLTGANYFFYYGTTIFSSVNINSFITQIILNAINFGTTFIGLYIVEHYGRRKSLMVGSGWMFICFLIFASVGHFSLDRENPQATVGPGIVLIVFASLFILGFATTWGPMVSHEASSLLISIIQPQTNLFKIWTIQAELFPSRYRAKAMSLSTASNWIWNFFIGFFSPFITGAIDFRYGYVFAGCNLVAGFVVYFFVIEGQGRTLEEIDTMYLEGVKPWKSTQWVPPSAEEMHRIRQKAGTDLDASASDGGVQSEKGEGLQPKSALNGTSHQERV</sequence>
<feature type="transmembrane region" description="Helical" evidence="9">
    <location>
        <begin position="493"/>
        <end position="511"/>
    </location>
</feature>
<dbReference type="GO" id="GO:0005351">
    <property type="term" value="F:carbohydrate:proton symporter activity"/>
    <property type="evidence" value="ECO:0007669"/>
    <property type="project" value="TreeGrafter"/>
</dbReference>
<keyword evidence="12" id="KW-1185">Reference proteome</keyword>
<evidence type="ECO:0000256" key="8">
    <source>
        <dbReference type="SAM" id="MobiDB-lite"/>
    </source>
</evidence>
<dbReference type="PRINTS" id="PR00171">
    <property type="entry name" value="SUGRTRNSPORT"/>
</dbReference>
<feature type="transmembrane region" description="Helical" evidence="9">
    <location>
        <begin position="371"/>
        <end position="390"/>
    </location>
</feature>
<evidence type="ECO:0000313" key="12">
    <source>
        <dbReference type="Proteomes" id="UP001244207"/>
    </source>
</evidence>
<feature type="transmembrane region" description="Helical" evidence="9">
    <location>
        <begin position="40"/>
        <end position="56"/>
    </location>
</feature>
<keyword evidence="3 7" id="KW-0813">Transport</keyword>
<evidence type="ECO:0000256" key="2">
    <source>
        <dbReference type="ARBA" id="ARBA00010992"/>
    </source>
</evidence>
<feature type="transmembrane region" description="Helical" evidence="9">
    <location>
        <begin position="402"/>
        <end position="421"/>
    </location>
</feature>
<protein>
    <recommendedName>
        <fullName evidence="10">Major facilitator superfamily (MFS) profile domain-containing protein</fullName>
    </recommendedName>
</protein>
<feature type="transmembrane region" description="Helical" evidence="9">
    <location>
        <begin position="470"/>
        <end position="487"/>
    </location>
</feature>
<dbReference type="SUPFAM" id="SSF103473">
    <property type="entry name" value="MFS general substrate transporter"/>
    <property type="match status" value="1"/>
</dbReference>
<dbReference type="Gene3D" id="1.20.1250.20">
    <property type="entry name" value="MFS general substrate transporter like domains"/>
    <property type="match status" value="1"/>
</dbReference>
<dbReference type="PROSITE" id="PS00216">
    <property type="entry name" value="SUGAR_TRANSPORT_1"/>
    <property type="match status" value="1"/>
</dbReference>
<feature type="transmembrane region" description="Helical" evidence="9">
    <location>
        <begin position="119"/>
        <end position="138"/>
    </location>
</feature>
<dbReference type="InterPro" id="IPR003663">
    <property type="entry name" value="Sugar/inositol_transpt"/>
</dbReference>
<feature type="compositionally biased region" description="Polar residues" evidence="8">
    <location>
        <begin position="577"/>
        <end position="588"/>
    </location>
</feature>
<evidence type="ECO:0000256" key="4">
    <source>
        <dbReference type="ARBA" id="ARBA00022692"/>
    </source>
</evidence>
<dbReference type="GeneID" id="85386771"/>
<comment type="caution">
    <text evidence="11">The sequence shown here is derived from an EMBL/GenBank/DDBJ whole genome shotgun (WGS) entry which is preliminary data.</text>
</comment>
<evidence type="ECO:0000259" key="10">
    <source>
        <dbReference type="PROSITE" id="PS50850"/>
    </source>
</evidence>
<feature type="transmembrane region" description="Helical" evidence="9">
    <location>
        <begin position="92"/>
        <end position="112"/>
    </location>
</feature>
<evidence type="ECO:0000256" key="6">
    <source>
        <dbReference type="ARBA" id="ARBA00023136"/>
    </source>
</evidence>
<accession>A0AAD8UFQ3</accession>
<keyword evidence="4 9" id="KW-0812">Transmembrane</keyword>